<evidence type="ECO:0000256" key="6">
    <source>
        <dbReference type="ARBA" id="ARBA00022989"/>
    </source>
</evidence>
<dbReference type="InterPro" id="IPR018456">
    <property type="entry name" value="PTR2_symporter_CS"/>
</dbReference>
<dbReference type="Gene3D" id="1.20.1250.20">
    <property type="entry name" value="MFS general substrate transporter like domains"/>
    <property type="match status" value="2"/>
</dbReference>
<comment type="caution">
    <text evidence="9">The sequence shown here is derived from an EMBL/GenBank/DDBJ whole genome shotgun (WGS) entry which is preliminary data.</text>
</comment>
<comment type="subcellular location">
    <subcellularLocation>
        <location evidence="1">Cell membrane</location>
        <topology evidence="1">Multi-pass membrane protein</topology>
    </subcellularLocation>
</comment>
<dbReference type="Pfam" id="PF00854">
    <property type="entry name" value="PTR2"/>
    <property type="match status" value="2"/>
</dbReference>
<feature type="transmembrane region" description="Helical" evidence="8">
    <location>
        <begin position="79"/>
        <end position="102"/>
    </location>
</feature>
<feature type="transmembrane region" description="Helical" evidence="8">
    <location>
        <begin position="333"/>
        <end position="352"/>
    </location>
</feature>
<sequence length="460" mass="48915">MASTGTAPAHEVQAGTGDRAFLGHPKGLAYLAFTEAWERFSYYGMTALVVLYMVQQLLLPGHVENVAGMAAFRSTLEAVFGPLSVQALASQTFGLYTGLVYFTPLFGGMIADRLLGAKRTVIIGSLLMSAGHFAMAFDQSFLLALLLLILGSGCLKGNIAAQVGHLYPVEDVTRRTSAFTLFSMAINFGAVAGPLVCGLLAQLYGWHTGFGAAGGLMLLATLIYLAGQRHLPDQRPRKRDRAPTPPLTGPERRTVALLLLVAAITIFQSVAYYQIYNVGLIWIQGHVDLATPLGAIPVPWFNSIDAFFSIIAVPPLIYLWARQAHRGREPSDVAKIGIGAMIAAASAGLMAVGDLLAGSGKVNALFPFLAFGGMGISFLYYWPPLLALISRAAPASVNATMVSGAYLTLFVGNILMGWVGSHYEKMTPAAFWTIDAGIAATGALLVWLFGGRLTRALSTP</sequence>
<name>A0ABU3Q8P2_9SPHN</name>
<keyword evidence="4 8" id="KW-0812">Transmembrane</keyword>
<keyword evidence="2" id="KW-0813">Transport</keyword>
<organism evidence="9 10">
    <name type="scientific">Sphingosinicella rhizophila</name>
    <dbReference type="NCBI Taxonomy" id="3050082"/>
    <lineage>
        <taxon>Bacteria</taxon>
        <taxon>Pseudomonadati</taxon>
        <taxon>Pseudomonadota</taxon>
        <taxon>Alphaproteobacteria</taxon>
        <taxon>Sphingomonadales</taxon>
        <taxon>Sphingosinicellaceae</taxon>
        <taxon>Sphingosinicella</taxon>
    </lineage>
</organism>
<dbReference type="NCBIfam" id="TIGR00924">
    <property type="entry name" value="yjdL_sub1_fam"/>
    <property type="match status" value="1"/>
</dbReference>
<dbReference type="RefSeq" id="WP_315726881.1">
    <property type="nucleotide sequence ID" value="NZ_JAVUPU010000006.1"/>
</dbReference>
<reference evidence="9 10" key="1">
    <citation type="submission" date="2023-05" db="EMBL/GenBank/DDBJ databases">
        <authorList>
            <person name="Guo Y."/>
        </authorList>
    </citation>
    <scope>NUCLEOTIDE SEQUENCE [LARGE SCALE GENOMIC DNA]</scope>
    <source>
        <strain evidence="9 10">GR2756</strain>
    </source>
</reference>
<dbReference type="InterPro" id="IPR050171">
    <property type="entry name" value="MFS_Transporters"/>
</dbReference>
<proteinExistence type="predicted"/>
<feature type="transmembrane region" description="Helical" evidence="8">
    <location>
        <begin position="255"/>
        <end position="275"/>
    </location>
</feature>
<keyword evidence="3" id="KW-1003">Cell membrane</keyword>
<dbReference type="InterPro" id="IPR000109">
    <property type="entry name" value="POT_fam"/>
</dbReference>
<keyword evidence="7 8" id="KW-0472">Membrane</keyword>
<feature type="transmembrane region" description="Helical" evidence="8">
    <location>
        <begin position="179"/>
        <end position="204"/>
    </location>
</feature>
<dbReference type="PANTHER" id="PTHR23517:SF15">
    <property type="entry name" value="PROTON-DEPENDENT OLIGOPEPTIDE FAMILY TRANSPORT PROTEIN"/>
    <property type="match status" value="1"/>
</dbReference>
<feature type="transmembrane region" description="Helical" evidence="8">
    <location>
        <begin position="114"/>
        <end position="135"/>
    </location>
</feature>
<dbReference type="EMBL" id="JAVUPU010000006">
    <property type="protein sequence ID" value="MDT9599780.1"/>
    <property type="molecule type" value="Genomic_DNA"/>
</dbReference>
<dbReference type="SUPFAM" id="SSF103473">
    <property type="entry name" value="MFS general substrate transporter"/>
    <property type="match status" value="1"/>
</dbReference>
<protein>
    <submittedName>
        <fullName evidence="9">Peptide MFS transporter</fullName>
    </submittedName>
</protein>
<dbReference type="InterPro" id="IPR005279">
    <property type="entry name" value="Dipep/tripep_permease"/>
</dbReference>
<evidence type="ECO:0000313" key="9">
    <source>
        <dbReference type="EMBL" id="MDT9599780.1"/>
    </source>
</evidence>
<dbReference type="CDD" id="cd17346">
    <property type="entry name" value="MFS_DtpA_like"/>
    <property type="match status" value="1"/>
</dbReference>
<evidence type="ECO:0000256" key="2">
    <source>
        <dbReference type="ARBA" id="ARBA00022448"/>
    </source>
</evidence>
<evidence type="ECO:0000256" key="3">
    <source>
        <dbReference type="ARBA" id="ARBA00022475"/>
    </source>
</evidence>
<keyword evidence="5" id="KW-0571">Peptide transport</keyword>
<dbReference type="Proteomes" id="UP001259572">
    <property type="component" value="Unassembled WGS sequence"/>
</dbReference>
<feature type="transmembrane region" description="Helical" evidence="8">
    <location>
        <begin position="430"/>
        <end position="450"/>
    </location>
</feature>
<feature type="transmembrane region" description="Helical" evidence="8">
    <location>
        <begin position="210"/>
        <end position="227"/>
    </location>
</feature>
<evidence type="ECO:0000256" key="1">
    <source>
        <dbReference type="ARBA" id="ARBA00004651"/>
    </source>
</evidence>
<dbReference type="InterPro" id="IPR036259">
    <property type="entry name" value="MFS_trans_sf"/>
</dbReference>
<dbReference type="PROSITE" id="PS01022">
    <property type="entry name" value="PTR2_1"/>
    <property type="match status" value="1"/>
</dbReference>
<keyword evidence="6 8" id="KW-1133">Transmembrane helix</keyword>
<feature type="transmembrane region" description="Helical" evidence="8">
    <location>
        <begin position="364"/>
        <end position="383"/>
    </location>
</feature>
<evidence type="ECO:0000313" key="10">
    <source>
        <dbReference type="Proteomes" id="UP001259572"/>
    </source>
</evidence>
<keyword evidence="5" id="KW-0653">Protein transport</keyword>
<evidence type="ECO:0000256" key="8">
    <source>
        <dbReference type="SAM" id="Phobius"/>
    </source>
</evidence>
<feature type="transmembrane region" description="Helical" evidence="8">
    <location>
        <begin position="141"/>
        <end position="167"/>
    </location>
</feature>
<accession>A0ABU3Q8P2</accession>
<feature type="transmembrane region" description="Helical" evidence="8">
    <location>
        <begin position="300"/>
        <end position="321"/>
    </location>
</feature>
<dbReference type="PANTHER" id="PTHR23517">
    <property type="entry name" value="RESISTANCE PROTEIN MDTM, PUTATIVE-RELATED-RELATED"/>
    <property type="match status" value="1"/>
</dbReference>
<keyword evidence="10" id="KW-1185">Reference proteome</keyword>
<gene>
    <name evidence="9" type="ORF">RQX22_12535</name>
</gene>
<evidence type="ECO:0000256" key="5">
    <source>
        <dbReference type="ARBA" id="ARBA00022856"/>
    </source>
</evidence>
<evidence type="ECO:0000256" key="4">
    <source>
        <dbReference type="ARBA" id="ARBA00022692"/>
    </source>
</evidence>
<feature type="transmembrane region" description="Helical" evidence="8">
    <location>
        <begin position="395"/>
        <end position="418"/>
    </location>
</feature>
<feature type="transmembrane region" description="Helical" evidence="8">
    <location>
        <begin position="40"/>
        <end position="59"/>
    </location>
</feature>
<evidence type="ECO:0000256" key="7">
    <source>
        <dbReference type="ARBA" id="ARBA00023136"/>
    </source>
</evidence>